<proteinExistence type="predicted"/>
<evidence type="ECO:0000313" key="1">
    <source>
        <dbReference type="EMBL" id="GMS80760.1"/>
    </source>
</evidence>
<sequence length="174" mass="19867">MAFSSLAHFSIAGTFKKKMSDGAAESDNETQDAKIVQIIVDEVMDVVTSSEKDDILKEDSTDYFSVLPFDCKLAIFAHLDRNSLDLMECASKKLHAMAIHRSLKNIKLQKQELIFGQSRVEKCHLFHLVSMNDESKRIACTVKEDGENEFTTKIFCYQKPKVNRFRQMSIAFNM</sequence>
<accession>A0AAV5SKU7</accession>
<organism evidence="1 2">
    <name type="scientific">Pristionchus entomophagus</name>
    <dbReference type="NCBI Taxonomy" id="358040"/>
    <lineage>
        <taxon>Eukaryota</taxon>
        <taxon>Metazoa</taxon>
        <taxon>Ecdysozoa</taxon>
        <taxon>Nematoda</taxon>
        <taxon>Chromadorea</taxon>
        <taxon>Rhabditida</taxon>
        <taxon>Rhabditina</taxon>
        <taxon>Diplogasteromorpha</taxon>
        <taxon>Diplogasteroidea</taxon>
        <taxon>Neodiplogasteridae</taxon>
        <taxon>Pristionchus</taxon>
    </lineage>
</organism>
<reference evidence="1" key="1">
    <citation type="submission" date="2023-10" db="EMBL/GenBank/DDBJ databases">
        <title>Genome assembly of Pristionchus species.</title>
        <authorList>
            <person name="Yoshida K."/>
            <person name="Sommer R.J."/>
        </authorList>
    </citation>
    <scope>NUCLEOTIDE SEQUENCE</scope>
    <source>
        <strain evidence="1">RS0144</strain>
    </source>
</reference>
<comment type="caution">
    <text evidence="1">The sequence shown here is derived from an EMBL/GenBank/DDBJ whole genome shotgun (WGS) entry which is preliminary data.</text>
</comment>
<evidence type="ECO:0008006" key="3">
    <source>
        <dbReference type="Google" id="ProtNLM"/>
    </source>
</evidence>
<dbReference type="AlphaFoldDB" id="A0AAV5SKU7"/>
<name>A0AAV5SKU7_9BILA</name>
<dbReference type="SUPFAM" id="SSF81383">
    <property type="entry name" value="F-box domain"/>
    <property type="match status" value="1"/>
</dbReference>
<dbReference type="Proteomes" id="UP001432027">
    <property type="component" value="Unassembled WGS sequence"/>
</dbReference>
<dbReference type="EMBL" id="BTSX01000001">
    <property type="protein sequence ID" value="GMS80760.1"/>
    <property type="molecule type" value="Genomic_DNA"/>
</dbReference>
<protein>
    <recommendedName>
        <fullName evidence="3">F-box domain-containing protein</fullName>
    </recommendedName>
</protein>
<keyword evidence="2" id="KW-1185">Reference proteome</keyword>
<gene>
    <name evidence="1" type="ORF">PENTCL1PPCAC_2935</name>
</gene>
<evidence type="ECO:0000313" key="2">
    <source>
        <dbReference type="Proteomes" id="UP001432027"/>
    </source>
</evidence>
<dbReference type="InterPro" id="IPR036047">
    <property type="entry name" value="F-box-like_dom_sf"/>
</dbReference>